<accession>A0A1Q9AMA3</accession>
<dbReference type="AlphaFoldDB" id="A0A1Q9AMA3"/>
<comment type="similarity">
    <text evidence="1">Belongs to the virb1 family.</text>
</comment>
<proteinExistence type="inferred from homology"/>
<evidence type="ECO:0000313" key="6">
    <source>
        <dbReference type="Proteomes" id="UP000186143"/>
    </source>
</evidence>
<evidence type="ECO:0000256" key="1">
    <source>
        <dbReference type="ARBA" id="ARBA00009387"/>
    </source>
</evidence>
<dbReference type="PROSITE" id="PS51257">
    <property type="entry name" value="PROKAR_LIPOPROTEIN"/>
    <property type="match status" value="1"/>
</dbReference>
<dbReference type="STRING" id="1672749.BJF92_10435"/>
<comment type="caution">
    <text evidence="5">The sequence shown here is derived from an EMBL/GenBank/DDBJ whole genome shotgun (WGS) entry which is preliminary data.</text>
</comment>
<feature type="compositionally biased region" description="Low complexity" evidence="2">
    <location>
        <begin position="127"/>
        <end position="149"/>
    </location>
</feature>
<protein>
    <recommendedName>
        <fullName evidence="4">Transglycosylase SLT domain-containing protein</fullName>
    </recommendedName>
</protein>
<feature type="domain" description="Transglycosylase SLT" evidence="4">
    <location>
        <begin position="279"/>
        <end position="378"/>
    </location>
</feature>
<sequence length="388" mass="40502">MAINRFSLKKPALTACAILSAGLAAGCSTAQHTSMADLTAVQTVTPIAKPGTEMTAYALPTPDGKPSAAVSALSQETATLKPGQSASAEQQPLSATTAMQPAATAASQASTASPAAHKGARVVTEMASAQPVSSQPASSQSAQGQALAPEQRMASAQPASATNPLLNQASLGSKQAGVTIPGNAAALVTVETVSLSSPAGAGRPPVENMVSMAVMESTFDTGEPVGLETLVEKRMIVPVPVPKPGIINEAYSAAKSTLAELNPFESKPSGNSRVEIDRLITVYAKQNGIPEELVHRVVRRESGYNPKAYHRGNYGLMQIRYATARGLGYNGPAEGLFDAETNLKYATRYLRGAWMVADNQKDGAVRLYASGYYNHAKRKGMLDMLNMR</sequence>
<dbReference type="Pfam" id="PF01464">
    <property type="entry name" value="SLT"/>
    <property type="match status" value="1"/>
</dbReference>
<dbReference type="SUPFAM" id="SSF53955">
    <property type="entry name" value="Lysozyme-like"/>
    <property type="match status" value="1"/>
</dbReference>
<name>A0A1Q9AMA3_9HYPH</name>
<reference evidence="5 6" key="1">
    <citation type="submission" date="2016-09" db="EMBL/GenBank/DDBJ databases">
        <title>Rhizobium sp. nov., a novel species isolated from the rice rhizosphere.</title>
        <authorList>
            <person name="Zhao J."/>
            <person name="Zhang X."/>
        </authorList>
    </citation>
    <scope>NUCLEOTIDE SEQUENCE [LARGE SCALE GENOMIC DNA]</scope>
    <source>
        <strain evidence="5 6">MH17</strain>
    </source>
</reference>
<dbReference type="OrthoDB" id="9788661at2"/>
<feature type="compositionally biased region" description="Low complexity" evidence="2">
    <location>
        <begin position="94"/>
        <end position="116"/>
    </location>
</feature>
<dbReference type="Gene3D" id="1.10.530.10">
    <property type="match status" value="1"/>
</dbReference>
<feature type="compositionally biased region" description="Polar residues" evidence="2">
    <location>
        <begin position="77"/>
        <end position="93"/>
    </location>
</feature>
<feature type="region of interest" description="Disordered" evidence="2">
    <location>
        <begin position="77"/>
        <end position="161"/>
    </location>
</feature>
<dbReference type="InterPro" id="IPR023346">
    <property type="entry name" value="Lysozyme-like_dom_sf"/>
</dbReference>
<dbReference type="EMBL" id="MKIO01000021">
    <property type="protein sequence ID" value="OLP56518.1"/>
    <property type="molecule type" value="Genomic_DNA"/>
</dbReference>
<organism evidence="5 6">
    <name type="scientific">Xaviernesmea rhizosphaerae</name>
    <dbReference type="NCBI Taxonomy" id="1672749"/>
    <lineage>
        <taxon>Bacteria</taxon>
        <taxon>Pseudomonadati</taxon>
        <taxon>Pseudomonadota</taxon>
        <taxon>Alphaproteobacteria</taxon>
        <taxon>Hyphomicrobiales</taxon>
        <taxon>Rhizobiaceae</taxon>
        <taxon>Rhizobium/Agrobacterium group</taxon>
        <taxon>Xaviernesmea</taxon>
    </lineage>
</organism>
<dbReference type="Proteomes" id="UP000186143">
    <property type="component" value="Unassembled WGS sequence"/>
</dbReference>
<evidence type="ECO:0000259" key="4">
    <source>
        <dbReference type="Pfam" id="PF01464"/>
    </source>
</evidence>
<feature type="chain" id="PRO_5012638503" description="Transglycosylase SLT domain-containing protein" evidence="3">
    <location>
        <begin position="31"/>
        <end position="388"/>
    </location>
</feature>
<gene>
    <name evidence="5" type="ORF">BJF92_10435</name>
</gene>
<evidence type="ECO:0000256" key="3">
    <source>
        <dbReference type="SAM" id="SignalP"/>
    </source>
</evidence>
<evidence type="ECO:0000313" key="5">
    <source>
        <dbReference type="EMBL" id="OLP56518.1"/>
    </source>
</evidence>
<keyword evidence="3" id="KW-0732">Signal</keyword>
<evidence type="ECO:0000256" key="2">
    <source>
        <dbReference type="SAM" id="MobiDB-lite"/>
    </source>
</evidence>
<dbReference type="InterPro" id="IPR008258">
    <property type="entry name" value="Transglycosylase_SLT_dom_1"/>
</dbReference>
<feature type="signal peptide" evidence="3">
    <location>
        <begin position="1"/>
        <end position="30"/>
    </location>
</feature>